<dbReference type="Proteomes" id="UP001439008">
    <property type="component" value="Unassembled WGS sequence"/>
</dbReference>
<accession>A0ABV2ASV5</accession>
<dbReference type="InterPro" id="IPR029063">
    <property type="entry name" value="SAM-dependent_MTases_sf"/>
</dbReference>
<dbReference type="SUPFAM" id="SSF53335">
    <property type="entry name" value="S-adenosyl-L-methionine-dependent methyltransferases"/>
    <property type="match status" value="1"/>
</dbReference>
<proteinExistence type="predicted"/>
<reference evidence="1 2" key="1">
    <citation type="journal article" date="2024" name="BMC Biol.">
        <title>Comparative genomics of Ascetosporea gives new insight into the evolutionary basis for animal parasitism in Rhizaria.</title>
        <authorList>
            <person name="Hiltunen Thoren M."/>
            <person name="Onut-Brannstrom I."/>
            <person name="Alfjorden A."/>
            <person name="Peckova H."/>
            <person name="Swords F."/>
            <person name="Hooper C."/>
            <person name="Holzer A.S."/>
            <person name="Bass D."/>
            <person name="Burki F."/>
        </authorList>
    </citation>
    <scope>NUCLEOTIDE SEQUENCE [LARGE SCALE GENOMIC DNA]</scope>
    <source>
        <strain evidence="1">20-A016</strain>
    </source>
</reference>
<sequence>MICALELIEHIPNVFEFLKCCHFLLKTNGILVISTINKTIKSYLLTIFLAEHLFKIIPKNTHRFDWYQKPENVTFLQEKIGFRDFTKAGMIYSPFEDRFYLSRNDSSVNYIMSSIKF</sequence>
<dbReference type="Gene3D" id="3.40.50.150">
    <property type="entry name" value="Vaccinia Virus protein VP39"/>
    <property type="match status" value="1"/>
</dbReference>
<comment type="caution">
    <text evidence="1">The sequence shown here is derived from an EMBL/GenBank/DDBJ whole genome shotgun (WGS) entry which is preliminary data.</text>
</comment>
<keyword evidence="2" id="KW-1185">Reference proteome</keyword>
<evidence type="ECO:0008006" key="3">
    <source>
        <dbReference type="Google" id="ProtNLM"/>
    </source>
</evidence>
<name>A0ABV2ASV5_9EUKA</name>
<dbReference type="EMBL" id="JBDODL010003508">
    <property type="protein sequence ID" value="MES1922722.1"/>
    <property type="molecule type" value="Genomic_DNA"/>
</dbReference>
<evidence type="ECO:0000313" key="2">
    <source>
        <dbReference type="Proteomes" id="UP001439008"/>
    </source>
</evidence>
<protein>
    <recommendedName>
        <fullName evidence="3">3-demethylubiquinone-9 3-methyltransferase</fullName>
    </recommendedName>
</protein>
<gene>
    <name evidence="1" type="ORF">MHBO_004245</name>
</gene>
<evidence type="ECO:0000313" key="1">
    <source>
        <dbReference type="EMBL" id="MES1922722.1"/>
    </source>
</evidence>
<organism evidence="1 2">
    <name type="scientific">Bonamia ostreae</name>
    <dbReference type="NCBI Taxonomy" id="126728"/>
    <lineage>
        <taxon>Eukaryota</taxon>
        <taxon>Sar</taxon>
        <taxon>Rhizaria</taxon>
        <taxon>Endomyxa</taxon>
        <taxon>Ascetosporea</taxon>
        <taxon>Haplosporida</taxon>
        <taxon>Bonamia</taxon>
    </lineage>
</organism>